<evidence type="ECO:0000313" key="3">
    <source>
        <dbReference type="EMBL" id="KNH01847.1"/>
    </source>
</evidence>
<dbReference type="GO" id="GO:0004519">
    <property type="term" value="F:endonuclease activity"/>
    <property type="evidence" value="ECO:0007669"/>
    <property type="project" value="UniProtKB-KW"/>
</dbReference>
<dbReference type="GO" id="GO:0003676">
    <property type="term" value="F:nucleic acid binding"/>
    <property type="evidence" value="ECO:0007669"/>
    <property type="project" value="InterPro"/>
</dbReference>
<protein>
    <recommendedName>
        <fullName evidence="2">UPF0102 protein J121_43</fullName>
    </recommendedName>
</protein>
<dbReference type="SUPFAM" id="SSF52980">
    <property type="entry name" value="Restriction endonuclease-like"/>
    <property type="match status" value="1"/>
</dbReference>
<comment type="similarity">
    <text evidence="1 2">Belongs to the UPF0102 family.</text>
</comment>
<dbReference type="HAMAP" id="MF_00048">
    <property type="entry name" value="UPF0102"/>
    <property type="match status" value="1"/>
</dbReference>
<dbReference type="Proteomes" id="UP000037446">
    <property type="component" value="Unassembled WGS sequence"/>
</dbReference>
<dbReference type="RefSeq" id="WP_050600546.1">
    <property type="nucleotide sequence ID" value="NZ_JYNE01000025.1"/>
</dbReference>
<dbReference type="InterPro" id="IPR003509">
    <property type="entry name" value="UPF0102_YraN-like"/>
</dbReference>
<dbReference type="InterPro" id="IPR011856">
    <property type="entry name" value="tRNA_endonuc-like_dom_sf"/>
</dbReference>
<dbReference type="InterPro" id="IPR011335">
    <property type="entry name" value="Restrct_endonuc-II-like"/>
</dbReference>
<sequence>MTRRLAEKRGRDGETRAAVWLRAKGWQILDRRVKTPAGEIDIVARRGGVIAFVEVKWRRRRADLDHAVDEHRLSRVAAAVEAVAHRYAGSGEDIRLDVILLAPGSFPRHIANAWQP</sequence>
<proteinExistence type="inferred from homology"/>
<accession>A0A0L1KDB1</accession>
<name>A0A0L1KDB1_9SPHN</name>
<dbReference type="Gene3D" id="3.40.1350.10">
    <property type="match status" value="1"/>
</dbReference>
<reference evidence="3" key="1">
    <citation type="submission" date="2015-02" db="EMBL/GenBank/DDBJ databases">
        <authorList>
            <person name="Chooi Y.-H."/>
        </authorList>
    </citation>
    <scope>NUCLEOTIDE SEQUENCE [LARGE SCALE GENOMIC DNA]</scope>
    <source>
        <strain evidence="3">LAMA 915</strain>
    </source>
</reference>
<dbReference type="STRING" id="1306953.J121_43"/>
<keyword evidence="3" id="KW-0378">Hydrolase</keyword>
<dbReference type="PANTHER" id="PTHR34039">
    <property type="entry name" value="UPF0102 PROTEIN YRAN"/>
    <property type="match status" value="1"/>
</dbReference>
<keyword evidence="3" id="KW-0540">Nuclease</keyword>
<dbReference type="PANTHER" id="PTHR34039:SF1">
    <property type="entry name" value="UPF0102 PROTEIN YRAN"/>
    <property type="match status" value="1"/>
</dbReference>
<evidence type="ECO:0000256" key="2">
    <source>
        <dbReference type="HAMAP-Rule" id="MF_00048"/>
    </source>
</evidence>
<evidence type="ECO:0000256" key="1">
    <source>
        <dbReference type="ARBA" id="ARBA00006738"/>
    </source>
</evidence>
<evidence type="ECO:0000313" key="4">
    <source>
        <dbReference type="Proteomes" id="UP000037446"/>
    </source>
</evidence>
<keyword evidence="3" id="KW-0255">Endonuclease</keyword>
<gene>
    <name evidence="3" type="ORF">J121_43</name>
</gene>
<organism evidence="3 4">
    <name type="scientific">Qipengyuania citrea LAMA 915</name>
    <dbReference type="NCBI Taxonomy" id="1306953"/>
    <lineage>
        <taxon>Bacteria</taxon>
        <taxon>Pseudomonadati</taxon>
        <taxon>Pseudomonadota</taxon>
        <taxon>Alphaproteobacteria</taxon>
        <taxon>Sphingomonadales</taxon>
        <taxon>Erythrobacteraceae</taxon>
        <taxon>Qipengyuania</taxon>
    </lineage>
</organism>
<dbReference type="Pfam" id="PF02021">
    <property type="entry name" value="UPF0102"/>
    <property type="match status" value="1"/>
</dbReference>
<comment type="caution">
    <text evidence="3">The sequence shown here is derived from an EMBL/GenBank/DDBJ whole genome shotgun (WGS) entry which is preliminary data.</text>
</comment>
<dbReference type="PATRIC" id="fig|1306953.7.peg.43"/>
<dbReference type="AlphaFoldDB" id="A0A0L1KDB1"/>
<dbReference type="EMBL" id="JYNE01000025">
    <property type="protein sequence ID" value="KNH01847.1"/>
    <property type="molecule type" value="Genomic_DNA"/>
</dbReference>